<evidence type="ECO:0000313" key="1">
    <source>
        <dbReference type="EMBL" id="KMU84662.1"/>
    </source>
</evidence>
<accession>A0A0J8RIJ0</accession>
<dbReference type="EMBL" id="DS016986">
    <property type="protein sequence ID" value="KMU84662.1"/>
    <property type="molecule type" value="Genomic_DNA"/>
</dbReference>
<reference evidence="2" key="1">
    <citation type="journal article" date="2010" name="Genome Res.">
        <title>Population genomic sequencing of Coccidioides fungi reveals recent hybridization and transposon control.</title>
        <authorList>
            <person name="Neafsey D.E."/>
            <person name="Barker B.M."/>
            <person name="Sharpton T.J."/>
            <person name="Stajich J.E."/>
            <person name="Park D.J."/>
            <person name="Whiston E."/>
            <person name="Hung C.-Y."/>
            <person name="McMahan C."/>
            <person name="White J."/>
            <person name="Sykes S."/>
            <person name="Heiman D."/>
            <person name="Young S."/>
            <person name="Zeng Q."/>
            <person name="Abouelleil A."/>
            <person name="Aftuck L."/>
            <person name="Bessette D."/>
            <person name="Brown A."/>
            <person name="FitzGerald M."/>
            <person name="Lui A."/>
            <person name="Macdonald J.P."/>
            <person name="Priest M."/>
            <person name="Orbach M.J."/>
            <person name="Galgiani J.N."/>
            <person name="Kirkland T.N."/>
            <person name="Cole G.T."/>
            <person name="Birren B.W."/>
            <person name="Henn M.R."/>
            <person name="Taylor J.W."/>
            <person name="Rounsley S.D."/>
        </authorList>
    </citation>
    <scope>NUCLEOTIDE SEQUENCE [LARGE SCALE GENOMIC DNA]</scope>
    <source>
        <strain evidence="2">H538.4</strain>
    </source>
</reference>
<name>A0A0J8RIJ0_COCIT</name>
<organism evidence="1 2">
    <name type="scientific">Coccidioides immitis H538.4</name>
    <dbReference type="NCBI Taxonomy" id="396776"/>
    <lineage>
        <taxon>Eukaryota</taxon>
        <taxon>Fungi</taxon>
        <taxon>Dikarya</taxon>
        <taxon>Ascomycota</taxon>
        <taxon>Pezizomycotina</taxon>
        <taxon>Eurotiomycetes</taxon>
        <taxon>Eurotiomycetidae</taxon>
        <taxon>Onygenales</taxon>
        <taxon>Onygenaceae</taxon>
        <taxon>Coccidioides</taxon>
    </lineage>
</organism>
<gene>
    <name evidence="1" type="ORF">CIHG_02448</name>
</gene>
<dbReference type="Proteomes" id="UP000054563">
    <property type="component" value="Unassembled WGS sequence"/>
</dbReference>
<dbReference type="AlphaFoldDB" id="A0A0J8RIJ0"/>
<dbReference type="VEuPathDB" id="FungiDB:CIHG_02448"/>
<evidence type="ECO:0000313" key="2">
    <source>
        <dbReference type="Proteomes" id="UP000054563"/>
    </source>
</evidence>
<sequence length="105" mass="11383">MWISFEKTKIQEPTVCSRLEKTAGVVSSTLKFCLYYMWLSLSRYTGRHGTAKLGGINGDLTIGPGKRESGKEACASEGFCSPHMAATFITAEKGGRRETLGRSSG</sequence>
<proteinExistence type="predicted"/>
<protein>
    <submittedName>
        <fullName evidence="1">Uncharacterized protein</fullName>
    </submittedName>
</protein>